<organism evidence="2 3">
    <name type="scientific">Aurantiacibacter arachoides</name>
    <dbReference type="NCBI Taxonomy" id="1850444"/>
    <lineage>
        <taxon>Bacteria</taxon>
        <taxon>Pseudomonadati</taxon>
        <taxon>Pseudomonadota</taxon>
        <taxon>Alphaproteobacteria</taxon>
        <taxon>Sphingomonadales</taxon>
        <taxon>Erythrobacteraceae</taxon>
        <taxon>Aurantiacibacter</taxon>
    </lineage>
</organism>
<feature type="signal peptide" evidence="1">
    <location>
        <begin position="1"/>
        <end position="21"/>
    </location>
</feature>
<dbReference type="AlphaFoldDB" id="A0A844ZXZ1"/>
<keyword evidence="3" id="KW-1185">Reference proteome</keyword>
<dbReference type="Proteomes" id="UP000460626">
    <property type="component" value="Unassembled WGS sequence"/>
</dbReference>
<name>A0A844ZXZ1_9SPHN</name>
<accession>A0A844ZXZ1</accession>
<evidence type="ECO:0000313" key="2">
    <source>
        <dbReference type="EMBL" id="MXO92070.1"/>
    </source>
</evidence>
<proteinExistence type="predicted"/>
<dbReference type="RefSeq" id="WP_131451468.1">
    <property type="nucleotide sequence ID" value="NZ_BMJK01000001.1"/>
</dbReference>
<dbReference type="OrthoDB" id="5956991at2"/>
<evidence type="ECO:0000313" key="3">
    <source>
        <dbReference type="Proteomes" id="UP000460626"/>
    </source>
</evidence>
<comment type="caution">
    <text evidence="2">The sequence shown here is derived from an EMBL/GenBank/DDBJ whole genome shotgun (WGS) entry which is preliminary data.</text>
</comment>
<feature type="chain" id="PRO_5032328650" evidence="1">
    <location>
        <begin position="22"/>
        <end position="140"/>
    </location>
</feature>
<dbReference type="EMBL" id="WTYH01000001">
    <property type="protein sequence ID" value="MXO92070.1"/>
    <property type="molecule type" value="Genomic_DNA"/>
</dbReference>
<sequence>MKTIVATLTAALTATAAFALAVPAAAQSDREIERSERAFSDLVEGWEVAGEPESCITTFNSNRLRVVEHVGFAYRQGDTMWVARARNPQNLGAWDVPIIDRFGSQLCRHDSMRTVDRSSGMFSGNLFLDDFVPYRRVDAG</sequence>
<evidence type="ECO:0000256" key="1">
    <source>
        <dbReference type="SAM" id="SignalP"/>
    </source>
</evidence>
<protein>
    <submittedName>
        <fullName evidence="2">Uncharacterized protein</fullName>
    </submittedName>
</protein>
<gene>
    <name evidence="2" type="ORF">GRI62_00425</name>
</gene>
<keyword evidence="1" id="KW-0732">Signal</keyword>
<reference evidence="2 3" key="1">
    <citation type="submission" date="2019-12" db="EMBL/GenBank/DDBJ databases">
        <title>Genomic-based taxomic classification of the family Erythrobacteraceae.</title>
        <authorList>
            <person name="Xu L."/>
        </authorList>
    </citation>
    <scope>NUCLEOTIDE SEQUENCE [LARGE SCALE GENOMIC DNA]</scope>
    <source>
        <strain evidence="2 3">RC4-10-4</strain>
    </source>
</reference>